<accession>A0A368JWT3</accession>
<keyword evidence="2" id="KW-1185">Reference proteome</keyword>
<evidence type="ECO:0000313" key="2">
    <source>
        <dbReference type="Proteomes" id="UP000253420"/>
    </source>
</evidence>
<dbReference type="Proteomes" id="UP000253420">
    <property type="component" value="Unassembled WGS sequence"/>
</dbReference>
<name>A0A368JWT3_9HYPH</name>
<dbReference type="SUPFAM" id="SSF49373">
    <property type="entry name" value="Invasin/intimin cell-adhesion fragments"/>
    <property type="match status" value="1"/>
</dbReference>
<protein>
    <submittedName>
        <fullName evidence="1">Uncharacterized protein</fullName>
    </submittedName>
</protein>
<dbReference type="AlphaFoldDB" id="A0A368JWT3"/>
<dbReference type="RefSeq" id="WP_114442966.1">
    <property type="nucleotide sequence ID" value="NZ_QOZG01000044.1"/>
</dbReference>
<organism evidence="1 2">
    <name type="scientific">Phyllobacterium salinisoli</name>
    <dbReference type="NCBI Taxonomy" id="1899321"/>
    <lineage>
        <taxon>Bacteria</taxon>
        <taxon>Pseudomonadati</taxon>
        <taxon>Pseudomonadota</taxon>
        <taxon>Alphaproteobacteria</taxon>
        <taxon>Hyphomicrobiales</taxon>
        <taxon>Phyllobacteriaceae</taxon>
        <taxon>Phyllobacterium</taxon>
    </lineage>
</organism>
<dbReference type="Gene3D" id="2.60.40.10">
    <property type="entry name" value="Immunoglobulins"/>
    <property type="match status" value="1"/>
</dbReference>
<sequence length="508" mass="54897">MAISINIVSPSGIISGATQARLFATASGLDPALNYIVRWEAALPISDMTFYGNDKPLVKRAAEDTRGDNWGTKITVTGAALDKPTTLFARVFRSTDNVNTSTPLATAERVITFKALTAELTALSHSVPPSNTAPSDGKYNYIYATIKDSTGNLVEGVDVLWSARPSMSYLGFWDSTKSSTPGTSLPTVWDNNKIFYFSTSAADGKAGVWLSSGRAYQLTAQAWVSGVRDYIDTVFFASGNYQDPTGRDPTWDSLTPLDVESFQYGEYLQLDPNSTTFTSYLPDDFTQPDNTSKYFVALNDRLAQNGSPPVPPPICSYQYLNPPITDTNSPPPSADLNYLTLFAQDMSGKLSWSTPFPFYAKGTAQSNVPPVNPNDGTREADLSQAKILYLANGTITDDTLTFGKGLAVQLKQLPSNFNGQTITFAFYMNGYIPGTSTKKSDGPANPNYLVTTTIAAGTAQVLLPTRFAQGFAAYQGDSLISYVDYFIGTTPGSYIYGPYPTISAPTNT</sequence>
<gene>
    <name evidence="1" type="ORF">DUT91_24315</name>
</gene>
<dbReference type="InterPro" id="IPR008964">
    <property type="entry name" value="Invasin/intimin_cell_adhesion"/>
</dbReference>
<dbReference type="EMBL" id="QOZG01000044">
    <property type="protein sequence ID" value="RCS21411.1"/>
    <property type="molecule type" value="Genomic_DNA"/>
</dbReference>
<evidence type="ECO:0000313" key="1">
    <source>
        <dbReference type="EMBL" id="RCS21411.1"/>
    </source>
</evidence>
<comment type="caution">
    <text evidence="1">The sequence shown here is derived from an EMBL/GenBank/DDBJ whole genome shotgun (WGS) entry which is preliminary data.</text>
</comment>
<proteinExistence type="predicted"/>
<reference evidence="1 2" key="1">
    <citation type="submission" date="2018-07" db="EMBL/GenBank/DDBJ databases">
        <title>The draft genome of Phyllobacterium salinisoli.</title>
        <authorList>
            <person name="Liu L."/>
            <person name="Li L."/>
            <person name="Zhang X."/>
            <person name="Liang L."/>
        </authorList>
    </citation>
    <scope>NUCLEOTIDE SEQUENCE [LARGE SCALE GENOMIC DNA]</scope>
    <source>
        <strain evidence="1 2">LLAN61</strain>
    </source>
</reference>
<dbReference type="InterPro" id="IPR013783">
    <property type="entry name" value="Ig-like_fold"/>
</dbReference>